<dbReference type="GO" id="GO:0009301">
    <property type="term" value="P:snRNA transcription"/>
    <property type="evidence" value="ECO:0007669"/>
    <property type="project" value="InterPro"/>
</dbReference>
<protein>
    <submittedName>
        <fullName evidence="2">Uncharacterized protein</fullName>
    </submittedName>
</protein>
<dbReference type="EMBL" id="JAZGQO010000011">
    <property type="protein sequence ID" value="KAK6172163.1"/>
    <property type="molecule type" value="Genomic_DNA"/>
</dbReference>
<dbReference type="Proteomes" id="UP001347796">
    <property type="component" value="Unassembled WGS sequence"/>
</dbReference>
<dbReference type="AlphaFoldDB" id="A0AAN8JAV6"/>
<sequence length="288" mass="33256">MATKKKFQDEHWSIKDLKDLKEVLNTVPIDDIAKIKKKFPFKTESQIKDLITKCRTYEFREKLPSLEAPIESWTGLAARLVYHDDIDHSENLSRAMSLISEYEDRTPVDCELKVDYKLIYRYLADILIGKASVTPLPALECTIILDLMHSLADVLKEKNTEIHQKIMQWKYKLLTCKIDLYNKQHQTDQFRKALFNDFSDLLNPEKTSESPNRKTGLGKKRKRNETVDMKSLAKICKATSSAQDNSEESVKDSPSKNRDQQPLVKPKLFTINPLCIPVALVKLKDLKS</sequence>
<organism evidence="2 3">
    <name type="scientific">Patella caerulea</name>
    <name type="common">Rayed Mediterranean limpet</name>
    <dbReference type="NCBI Taxonomy" id="87958"/>
    <lineage>
        <taxon>Eukaryota</taxon>
        <taxon>Metazoa</taxon>
        <taxon>Spiralia</taxon>
        <taxon>Lophotrochozoa</taxon>
        <taxon>Mollusca</taxon>
        <taxon>Gastropoda</taxon>
        <taxon>Patellogastropoda</taxon>
        <taxon>Patelloidea</taxon>
        <taxon>Patellidae</taxon>
        <taxon>Patella</taxon>
    </lineage>
</organism>
<gene>
    <name evidence="2" type="ORF">SNE40_015887</name>
</gene>
<dbReference type="PANTHER" id="PTHR15132:SF1">
    <property type="entry name" value="SNRNA-ACTIVATING PROTEIN COMPLEX SUBUNIT 2"/>
    <property type="match status" value="1"/>
</dbReference>
<dbReference type="PANTHER" id="PTHR15132">
    <property type="entry name" value="SNRNA-ACTIVATING PROTEIN COMPLEX SUBUNIT 2"/>
    <property type="match status" value="1"/>
</dbReference>
<evidence type="ECO:0000256" key="1">
    <source>
        <dbReference type="SAM" id="MobiDB-lite"/>
    </source>
</evidence>
<accession>A0AAN8JAV6</accession>
<feature type="region of interest" description="Disordered" evidence="1">
    <location>
        <begin position="237"/>
        <end position="263"/>
    </location>
</feature>
<keyword evidence="3" id="KW-1185">Reference proteome</keyword>
<dbReference type="InterPro" id="IPR021281">
    <property type="entry name" value="SNAPC2"/>
</dbReference>
<dbReference type="GO" id="GO:0016251">
    <property type="term" value="F:RNA polymerase II general transcription initiation factor activity"/>
    <property type="evidence" value="ECO:0007669"/>
    <property type="project" value="InterPro"/>
</dbReference>
<name>A0AAN8JAV6_PATCE</name>
<evidence type="ECO:0000313" key="3">
    <source>
        <dbReference type="Proteomes" id="UP001347796"/>
    </source>
</evidence>
<comment type="caution">
    <text evidence="2">The sequence shown here is derived from an EMBL/GenBank/DDBJ whole genome shotgun (WGS) entry which is preliminary data.</text>
</comment>
<reference evidence="2 3" key="1">
    <citation type="submission" date="2024-01" db="EMBL/GenBank/DDBJ databases">
        <title>The genome of the rayed Mediterranean limpet Patella caerulea (Linnaeus, 1758).</title>
        <authorList>
            <person name="Anh-Thu Weber A."/>
            <person name="Halstead-Nussloch G."/>
        </authorList>
    </citation>
    <scope>NUCLEOTIDE SEQUENCE [LARGE SCALE GENOMIC DNA]</scope>
    <source>
        <strain evidence="2">AATW-2023a</strain>
        <tissue evidence="2">Whole specimen</tissue>
    </source>
</reference>
<dbReference type="GO" id="GO:0016604">
    <property type="term" value="C:nuclear body"/>
    <property type="evidence" value="ECO:0007669"/>
    <property type="project" value="TreeGrafter"/>
</dbReference>
<dbReference type="Pfam" id="PF11035">
    <property type="entry name" value="SNAPC2"/>
    <property type="match status" value="1"/>
</dbReference>
<feature type="compositionally biased region" description="Basic and acidic residues" evidence="1">
    <location>
        <begin position="248"/>
        <end position="259"/>
    </location>
</feature>
<feature type="region of interest" description="Disordered" evidence="1">
    <location>
        <begin position="204"/>
        <end position="224"/>
    </location>
</feature>
<evidence type="ECO:0000313" key="2">
    <source>
        <dbReference type="EMBL" id="KAK6172163.1"/>
    </source>
</evidence>
<proteinExistence type="predicted"/>